<protein>
    <submittedName>
        <fullName evidence="3">Glycosyl transferase group 1</fullName>
    </submittedName>
</protein>
<proteinExistence type="predicted"/>
<dbReference type="InterPro" id="IPR001296">
    <property type="entry name" value="Glyco_trans_1"/>
</dbReference>
<dbReference type="HOGENOM" id="CLU_009583_2_5_0"/>
<dbReference type="RefSeq" id="WP_015941243.1">
    <property type="nucleotide sequence ID" value="NC_011831.1"/>
</dbReference>
<evidence type="ECO:0000259" key="2">
    <source>
        <dbReference type="Pfam" id="PF13439"/>
    </source>
</evidence>
<evidence type="ECO:0000313" key="3">
    <source>
        <dbReference type="EMBL" id="ACL25385.1"/>
    </source>
</evidence>
<dbReference type="CAZy" id="GT4">
    <property type="family name" value="Glycosyltransferase Family 4"/>
</dbReference>
<accession>B8G3Y3</accession>
<evidence type="ECO:0000259" key="1">
    <source>
        <dbReference type="Pfam" id="PF00534"/>
    </source>
</evidence>
<keyword evidence="4" id="KW-1185">Reference proteome</keyword>
<dbReference type="Pfam" id="PF13439">
    <property type="entry name" value="Glyco_transf_4"/>
    <property type="match status" value="1"/>
</dbReference>
<dbReference type="PANTHER" id="PTHR12526:SF635">
    <property type="entry name" value="GLYCOSYL TRANSFERASE GROUP 1"/>
    <property type="match status" value="1"/>
</dbReference>
<dbReference type="eggNOG" id="COG0438">
    <property type="taxonomic scope" value="Bacteria"/>
</dbReference>
<dbReference type="OrthoDB" id="9787617at2"/>
<reference evidence="3" key="1">
    <citation type="submission" date="2008-12" db="EMBL/GenBank/DDBJ databases">
        <title>Complete sequence of Chloroflexus aggregans DSM 9485.</title>
        <authorList>
            <consortium name="US DOE Joint Genome Institute"/>
            <person name="Lucas S."/>
            <person name="Copeland A."/>
            <person name="Lapidus A."/>
            <person name="Glavina del Rio T."/>
            <person name="Dalin E."/>
            <person name="Tice H."/>
            <person name="Pitluck S."/>
            <person name="Foster B."/>
            <person name="Larimer F."/>
            <person name="Land M."/>
            <person name="Hauser L."/>
            <person name="Kyrpides N."/>
            <person name="Mikhailova N."/>
            <person name="Bryant D."/>
            <person name="Richardson P."/>
        </authorList>
    </citation>
    <scope>NUCLEOTIDE SEQUENCE</scope>
    <source>
        <strain evidence="3">DSM 9485</strain>
    </source>
</reference>
<dbReference type="CDD" id="cd03801">
    <property type="entry name" value="GT4_PimA-like"/>
    <property type="match status" value="1"/>
</dbReference>
<dbReference type="Pfam" id="PF00534">
    <property type="entry name" value="Glycos_transf_1"/>
    <property type="match status" value="1"/>
</dbReference>
<name>B8G3Y3_CHLAD</name>
<gene>
    <name evidence="3" type="ordered locus">Cagg_2514</name>
</gene>
<dbReference type="Proteomes" id="UP000002508">
    <property type="component" value="Chromosome"/>
</dbReference>
<dbReference type="PANTHER" id="PTHR12526">
    <property type="entry name" value="GLYCOSYLTRANSFERASE"/>
    <property type="match status" value="1"/>
</dbReference>
<dbReference type="KEGG" id="cag:Cagg_2514"/>
<evidence type="ECO:0000313" key="4">
    <source>
        <dbReference type="Proteomes" id="UP000002508"/>
    </source>
</evidence>
<dbReference type="STRING" id="326427.Cagg_2514"/>
<feature type="domain" description="Glycosyl transferase family 1" evidence="1">
    <location>
        <begin position="176"/>
        <end position="329"/>
    </location>
</feature>
<dbReference type="AlphaFoldDB" id="B8G3Y3"/>
<dbReference type="Gene3D" id="3.40.50.2000">
    <property type="entry name" value="Glycogen Phosphorylase B"/>
    <property type="match status" value="2"/>
</dbReference>
<dbReference type="GO" id="GO:0016757">
    <property type="term" value="F:glycosyltransferase activity"/>
    <property type="evidence" value="ECO:0007669"/>
    <property type="project" value="TreeGrafter"/>
</dbReference>
<dbReference type="SUPFAM" id="SSF53756">
    <property type="entry name" value="UDP-Glycosyltransferase/glycogen phosphorylase"/>
    <property type="match status" value="1"/>
</dbReference>
<keyword evidence="3" id="KW-0808">Transferase</keyword>
<dbReference type="InterPro" id="IPR028098">
    <property type="entry name" value="Glyco_trans_4-like_N"/>
</dbReference>
<sequence length="351" mass="38738">MRIAFLDSWLQQVAEGSGTAAAIGGLGRALRAHGHHVARIAPPVAWPPNLTLRRLWFNLYVPALLRTLSYDLIVGVDIDGVLVAGRITTPYVCSIKGVIAEELQHERGNVRRLLWLLSRLERINARRAPLVITTSDYCRQSVHRHYGVPTERIRLVPEGIDLASWPMPPTRPLGQTILCVARQYPRKHIADLIRAFAQVRQRFPAAELVIIGDGPEHHRLRALTTTLGLGAACHLLGAVPNDDEVKAWYYRADLFCLPSVQEGFGIVFLEAMAAGLPVVATTAAAIPEVVPHGEAGLLVPPGDVPALADALATLLADPVRRQRYGAFGRAYVARFDWMRVAERFLEVIRGW</sequence>
<organism evidence="3 4">
    <name type="scientific">Chloroflexus aggregans (strain MD-66 / DSM 9485)</name>
    <dbReference type="NCBI Taxonomy" id="326427"/>
    <lineage>
        <taxon>Bacteria</taxon>
        <taxon>Bacillati</taxon>
        <taxon>Chloroflexota</taxon>
        <taxon>Chloroflexia</taxon>
        <taxon>Chloroflexales</taxon>
        <taxon>Chloroflexineae</taxon>
        <taxon>Chloroflexaceae</taxon>
        <taxon>Chloroflexus</taxon>
    </lineage>
</organism>
<dbReference type="EMBL" id="CP001337">
    <property type="protein sequence ID" value="ACL25385.1"/>
    <property type="molecule type" value="Genomic_DNA"/>
</dbReference>
<feature type="domain" description="Glycosyltransferase subfamily 4-like N-terminal" evidence="2">
    <location>
        <begin position="32"/>
        <end position="163"/>
    </location>
</feature>